<sequence>MLAWRGSPRVRQTCAPILEAAPGGVRIELAGQVIAQSQAAVRVVGATEAPLYYVPAHHVDMDRLHPSDRQGKSDWGGRIAYFHLIGPEGLIPEAVWFFPEPPPEYRALRSHLAFFPQAVDEAWVGQARVQPYAGAQDGGWVTTDEAMPEPVPVYDPLRAARSAGASR</sequence>
<dbReference type="Pfam" id="PF04248">
    <property type="entry name" value="NTP_transf_9"/>
    <property type="match status" value="1"/>
</dbReference>
<dbReference type="OrthoDB" id="9815163at2"/>
<dbReference type="InterPro" id="IPR007361">
    <property type="entry name" value="DUF427"/>
</dbReference>
<dbReference type="PANTHER" id="PTHR43058">
    <property type="entry name" value="SLR0655 PROTEIN"/>
    <property type="match status" value="1"/>
</dbReference>
<name>A0A238LC80_9RHOB</name>
<dbReference type="InterPro" id="IPR038694">
    <property type="entry name" value="DUF427_sf"/>
</dbReference>
<accession>A0A238LC80</accession>
<protein>
    <recommendedName>
        <fullName evidence="1">DUF427 domain-containing protein</fullName>
    </recommendedName>
</protein>
<dbReference type="AlphaFoldDB" id="A0A238LC80"/>
<evidence type="ECO:0000313" key="3">
    <source>
        <dbReference type="Proteomes" id="UP000201613"/>
    </source>
</evidence>
<gene>
    <name evidence="2" type="ORF">LOM8899_00657</name>
</gene>
<dbReference type="RefSeq" id="WP_093990695.1">
    <property type="nucleotide sequence ID" value="NZ_FXZK01000001.1"/>
</dbReference>
<reference evidence="2 3" key="1">
    <citation type="submission" date="2017-05" db="EMBL/GenBank/DDBJ databases">
        <authorList>
            <person name="Song R."/>
            <person name="Chenine A.L."/>
            <person name="Ruprecht R.M."/>
        </authorList>
    </citation>
    <scope>NUCLEOTIDE SEQUENCE [LARGE SCALE GENOMIC DNA]</scope>
    <source>
        <strain evidence="2 3">CECT 8899</strain>
    </source>
</reference>
<feature type="domain" description="DUF427" evidence="1">
    <location>
        <begin position="25"/>
        <end position="116"/>
    </location>
</feature>
<dbReference type="EMBL" id="FXZK01000001">
    <property type="protein sequence ID" value="SMY06530.1"/>
    <property type="molecule type" value="Genomic_DNA"/>
</dbReference>
<dbReference type="Gene3D" id="2.170.150.40">
    <property type="entry name" value="Domain of unknown function (DUF427)"/>
    <property type="match status" value="1"/>
</dbReference>
<dbReference type="Proteomes" id="UP000201613">
    <property type="component" value="Unassembled WGS sequence"/>
</dbReference>
<proteinExistence type="predicted"/>
<evidence type="ECO:0000313" key="2">
    <source>
        <dbReference type="EMBL" id="SMY06530.1"/>
    </source>
</evidence>
<keyword evidence="3" id="KW-1185">Reference proteome</keyword>
<dbReference type="PANTHER" id="PTHR43058:SF1">
    <property type="entry name" value="DUF427 DOMAIN-CONTAINING PROTEIN"/>
    <property type="match status" value="1"/>
</dbReference>
<organism evidence="2 3">
    <name type="scientific">Flavimaricola marinus</name>
    <dbReference type="NCBI Taxonomy" id="1819565"/>
    <lineage>
        <taxon>Bacteria</taxon>
        <taxon>Pseudomonadati</taxon>
        <taxon>Pseudomonadota</taxon>
        <taxon>Alphaproteobacteria</taxon>
        <taxon>Rhodobacterales</taxon>
        <taxon>Paracoccaceae</taxon>
        <taxon>Flavimaricola</taxon>
    </lineage>
</organism>
<evidence type="ECO:0000259" key="1">
    <source>
        <dbReference type="Pfam" id="PF04248"/>
    </source>
</evidence>